<dbReference type="InterPro" id="IPR029063">
    <property type="entry name" value="SAM-dependent_MTases_sf"/>
</dbReference>
<comment type="caution">
    <text evidence="2">The sequence shown here is derived from an EMBL/GenBank/DDBJ whole genome shotgun (WGS) entry which is preliminary data.</text>
</comment>
<reference evidence="2 3" key="1">
    <citation type="submission" date="2018-06" db="EMBL/GenBank/DDBJ databases">
        <title>Extensive metabolic versatility and redundancy in microbially diverse, dynamic hydrothermal sediments.</title>
        <authorList>
            <person name="Dombrowski N."/>
            <person name="Teske A."/>
            <person name="Baker B.J."/>
        </authorList>
    </citation>
    <scope>NUCLEOTIDE SEQUENCE [LARGE SCALE GENOMIC DNA]</scope>
    <source>
        <strain evidence="2">B66_G16</strain>
    </source>
</reference>
<dbReference type="Gene3D" id="3.40.50.150">
    <property type="entry name" value="Vaccinia Virus protein VP39"/>
    <property type="match status" value="1"/>
</dbReference>
<sequence>MAFEQEAPKYDEWFLKNRNVLYSEVLLVKYFLEKYGVGKALSVGCGSALFEMILRDEFDIKVDYCLEPAEGMAKIAEKRGFKVDRGYAENLPYPDEFFDTVIQNGTIHYVDDPIKAIEESYRVLRRGGQVIIAWVAGESSYGILYQLAGILGNWEPLKKIAPKDPYPIEFIREAKRWPTAEEVGELVKSAGFTNIEFVQTLTTHPKYSNDLVEEPSEGYTKGDYIALRAIKPF</sequence>
<dbReference type="InterPro" id="IPR013216">
    <property type="entry name" value="Methyltransf_11"/>
</dbReference>
<keyword evidence="2" id="KW-0808">Transferase</keyword>
<organism evidence="2 3">
    <name type="scientific">Thermoproteota archaeon</name>
    <dbReference type="NCBI Taxonomy" id="2056631"/>
    <lineage>
        <taxon>Archaea</taxon>
        <taxon>Thermoproteota</taxon>
    </lineage>
</organism>
<evidence type="ECO:0000313" key="2">
    <source>
        <dbReference type="EMBL" id="RLE48184.1"/>
    </source>
</evidence>
<dbReference type="AlphaFoldDB" id="A0A497EMV4"/>
<evidence type="ECO:0000259" key="1">
    <source>
        <dbReference type="Pfam" id="PF08241"/>
    </source>
</evidence>
<dbReference type="GO" id="GO:0008757">
    <property type="term" value="F:S-adenosylmethionine-dependent methyltransferase activity"/>
    <property type="evidence" value="ECO:0007669"/>
    <property type="project" value="InterPro"/>
</dbReference>
<feature type="domain" description="Methyltransferase type 11" evidence="1">
    <location>
        <begin position="41"/>
        <end position="132"/>
    </location>
</feature>
<evidence type="ECO:0000313" key="3">
    <source>
        <dbReference type="Proteomes" id="UP000278475"/>
    </source>
</evidence>
<dbReference type="Pfam" id="PF08241">
    <property type="entry name" value="Methyltransf_11"/>
    <property type="match status" value="1"/>
</dbReference>
<dbReference type="Proteomes" id="UP000278475">
    <property type="component" value="Unassembled WGS sequence"/>
</dbReference>
<dbReference type="EMBL" id="QMQV01000087">
    <property type="protein sequence ID" value="RLE48184.1"/>
    <property type="molecule type" value="Genomic_DNA"/>
</dbReference>
<name>A0A497EMV4_9CREN</name>
<gene>
    <name evidence="2" type="ORF">DRJ31_07720</name>
</gene>
<dbReference type="CDD" id="cd02440">
    <property type="entry name" value="AdoMet_MTases"/>
    <property type="match status" value="1"/>
</dbReference>
<keyword evidence="2" id="KW-0489">Methyltransferase</keyword>
<dbReference type="SUPFAM" id="SSF53335">
    <property type="entry name" value="S-adenosyl-L-methionine-dependent methyltransferases"/>
    <property type="match status" value="1"/>
</dbReference>
<dbReference type="PANTHER" id="PTHR43591">
    <property type="entry name" value="METHYLTRANSFERASE"/>
    <property type="match status" value="1"/>
</dbReference>
<dbReference type="GO" id="GO:0032259">
    <property type="term" value="P:methylation"/>
    <property type="evidence" value="ECO:0007669"/>
    <property type="project" value="UniProtKB-KW"/>
</dbReference>
<protein>
    <submittedName>
        <fullName evidence="2">Methyltransferase type 11</fullName>
    </submittedName>
</protein>
<proteinExistence type="predicted"/>
<accession>A0A497EMV4</accession>